<dbReference type="EMBL" id="DS566056">
    <property type="status" value="NOT_ANNOTATED_CDS"/>
    <property type="molecule type" value="Genomic_DNA"/>
</dbReference>
<feature type="region of interest" description="Disordered" evidence="1">
    <location>
        <begin position="62"/>
        <end position="85"/>
    </location>
</feature>
<accession>H3HDB1</accession>
<reference evidence="2" key="2">
    <citation type="submission" date="2015-06" db="UniProtKB">
        <authorList>
            <consortium name="EnsemblProtists"/>
        </authorList>
    </citation>
    <scope>IDENTIFICATION</scope>
    <source>
        <strain evidence="2">Pr102</strain>
    </source>
</reference>
<reference evidence="3" key="1">
    <citation type="journal article" date="2006" name="Science">
        <title>Phytophthora genome sequences uncover evolutionary origins and mechanisms of pathogenesis.</title>
        <authorList>
            <person name="Tyler B.M."/>
            <person name="Tripathy S."/>
            <person name="Zhang X."/>
            <person name="Dehal P."/>
            <person name="Jiang R.H."/>
            <person name="Aerts A."/>
            <person name="Arredondo F.D."/>
            <person name="Baxter L."/>
            <person name="Bensasson D."/>
            <person name="Beynon J.L."/>
            <person name="Chapman J."/>
            <person name="Damasceno C.M."/>
            <person name="Dorrance A.E."/>
            <person name="Dou D."/>
            <person name="Dickerman A.W."/>
            <person name="Dubchak I.L."/>
            <person name="Garbelotto M."/>
            <person name="Gijzen M."/>
            <person name="Gordon S.G."/>
            <person name="Govers F."/>
            <person name="Grunwald N.J."/>
            <person name="Huang W."/>
            <person name="Ivors K.L."/>
            <person name="Jones R.W."/>
            <person name="Kamoun S."/>
            <person name="Krampis K."/>
            <person name="Lamour K.H."/>
            <person name="Lee M.K."/>
            <person name="McDonald W.H."/>
            <person name="Medina M."/>
            <person name="Meijer H.J."/>
            <person name="Nordberg E.K."/>
            <person name="Maclean D.J."/>
            <person name="Ospina-Giraldo M.D."/>
            <person name="Morris P.F."/>
            <person name="Phuntumart V."/>
            <person name="Putnam N.H."/>
            <person name="Rash S."/>
            <person name="Rose J.K."/>
            <person name="Sakihama Y."/>
            <person name="Salamov A.A."/>
            <person name="Savidor A."/>
            <person name="Scheuring C.F."/>
            <person name="Smith B.M."/>
            <person name="Sobral B.W."/>
            <person name="Terry A."/>
            <person name="Torto-Alalibo T.A."/>
            <person name="Win J."/>
            <person name="Xu Z."/>
            <person name="Zhang H."/>
            <person name="Grigoriev I.V."/>
            <person name="Rokhsar D.S."/>
            <person name="Boore J.L."/>
        </authorList>
    </citation>
    <scope>NUCLEOTIDE SEQUENCE [LARGE SCALE GENOMIC DNA]</scope>
    <source>
        <strain evidence="3">Pr102</strain>
    </source>
</reference>
<dbReference type="HOGENOM" id="CLU_372799_0_0_1"/>
<evidence type="ECO:0000313" key="3">
    <source>
        <dbReference type="Proteomes" id="UP000005238"/>
    </source>
</evidence>
<dbReference type="InParanoid" id="H3HDB1"/>
<dbReference type="STRING" id="164328.H3HDB1"/>
<dbReference type="PANTHER" id="PTHR39211">
    <property type="entry name" value="CHROMOSOME 7, WHOLE GENOME SHOTGUN SEQUENCE"/>
    <property type="match status" value="1"/>
</dbReference>
<proteinExistence type="predicted"/>
<evidence type="ECO:0000256" key="1">
    <source>
        <dbReference type="SAM" id="MobiDB-lite"/>
    </source>
</evidence>
<dbReference type="VEuPathDB" id="FungiDB:KRP22_5464"/>
<dbReference type="EnsemblProtists" id="Phyra95988">
    <property type="protein sequence ID" value="Phyra95988"/>
    <property type="gene ID" value="Phyra95988"/>
</dbReference>
<dbReference type="eggNOG" id="ENOG502QU5A">
    <property type="taxonomic scope" value="Eukaryota"/>
</dbReference>
<dbReference type="Proteomes" id="UP000005238">
    <property type="component" value="Unassembled WGS sequence"/>
</dbReference>
<sequence>MCAMSEWIQAIAVPSSGTIAPGESVKITVHLEEAASAPSGMIPFREGSDNSPTGKIATLHKMRHHPTWRSNSWDADGPEKATDESGQNHMFLSQSSTSDSAKQGGVALDKTLITSAFEARNKRLALSRKLYPGPALETHLEDELFEQTESSGLDNFEEFDISSIRSGAVGLRGCTPAEYSSLENTRYLIDVGQHTVRNGGEVEWEITIESLYSAASVADPGLDSVEYRLMLVDKNARSWLQLSRERDLNSLRGMSSGLDAATNLFRVLVSNHGNSKRSRRSSIEMPPEITPSGAQRLMIDFSEPKQLVLPSSEASDLEADIEVNDPWVREIEVYVSCRLVKDFRETVILRAICSQPQLMVSVANGETNESPLQRETYFSAQPTFLGLVFPMLESTLSNPDLSTTAADETEKYLVVRNTKSDSNARLALRNDSMFFSLVIDEGLTQPGVAKVDVLDHGVCAGRRSTLLVTIQPQSIAVFRVKPDVVALWKNHQLWDHSVKEHVTLYNIKQFAEHYQVTLCFTCSNVASFYIPPNISESYPVSALEDIVAKFLQNYEYTWKWLISYHEKALVPQAPIRHSAGQSPGSPAPKLAEILNDLENALDLASPLSPRNLTHAAMQTFEEAESVQATPSRDDLYQLVQSYRALYFDFYYITDELVWYGVRGNAVRHSLALADLAYGVVFNHEVFRSFVGDDRNGSDPVDVVAFPRLLLPWIRQLGHFVSFFPENQEAIQPLRQVYDQLRKFEAN</sequence>
<dbReference type="VEuPathDB" id="FungiDB:KRP23_6087"/>
<keyword evidence="3" id="KW-1185">Reference proteome</keyword>
<dbReference type="PANTHER" id="PTHR39211:SF1">
    <property type="entry name" value="ABNORMAL SPINDLE-LIKE MICROCEPHALY-ASSOCIATED PROTEIN ASH DOMAIN-CONTAINING PROTEIN"/>
    <property type="match status" value="1"/>
</dbReference>
<protein>
    <submittedName>
        <fullName evidence="2">Uncharacterized protein</fullName>
    </submittedName>
</protein>
<dbReference type="AlphaFoldDB" id="H3HDB1"/>
<name>H3HDB1_PHYRM</name>
<evidence type="ECO:0000313" key="2">
    <source>
        <dbReference type="EnsemblProtists" id="Phyra95988"/>
    </source>
</evidence>
<organism evidence="2 3">
    <name type="scientific">Phytophthora ramorum</name>
    <name type="common">Sudden oak death agent</name>
    <dbReference type="NCBI Taxonomy" id="164328"/>
    <lineage>
        <taxon>Eukaryota</taxon>
        <taxon>Sar</taxon>
        <taxon>Stramenopiles</taxon>
        <taxon>Oomycota</taxon>
        <taxon>Peronosporomycetes</taxon>
        <taxon>Peronosporales</taxon>
        <taxon>Peronosporaceae</taxon>
        <taxon>Phytophthora</taxon>
    </lineage>
</organism>